<evidence type="ECO:0000313" key="4">
    <source>
        <dbReference type="Proteomes" id="UP001210925"/>
    </source>
</evidence>
<gene>
    <name evidence="3" type="ORF">HK103_003783</name>
</gene>
<organism evidence="3 4">
    <name type="scientific">Boothiomyces macroporosus</name>
    <dbReference type="NCBI Taxonomy" id="261099"/>
    <lineage>
        <taxon>Eukaryota</taxon>
        <taxon>Fungi</taxon>
        <taxon>Fungi incertae sedis</taxon>
        <taxon>Chytridiomycota</taxon>
        <taxon>Chytridiomycota incertae sedis</taxon>
        <taxon>Chytridiomycetes</taxon>
        <taxon>Rhizophydiales</taxon>
        <taxon>Terramycetaceae</taxon>
        <taxon>Boothiomyces</taxon>
    </lineage>
</organism>
<keyword evidence="4" id="KW-1185">Reference proteome</keyword>
<dbReference type="InterPro" id="IPR013087">
    <property type="entry name" value="Znf_C2H2_type"/>
</dbReference>
<evidence type="ECO:0000256" key="1">
    <source>
        <dbReference type="PROSITE-ProRule" id="PRU00042"/>
    </source>
</evidence>
<dbReference type="PROSITE" id="PS50157">
    <property type="entry name" value="ZINC_FINGER_C2H2_2"/>
    <property type="match status" value="1"/>
</dbReference>
<protein>
    <recommendedName>
        <fullName evidence="2">C2H2-type domain-containing protein</fullName>
    </recommendedName>
</protein>
<keyword evidence="1" id="KW-0863">Zinc-finger</keyword>
<evidence type="ECO:0000259" key="2">
    <source>
        <dbReference type="PROSITE" id="PS50157"/>
    </source>
</evidence>
<proteinExistence type="predicted"/>
<evidence type="ECO:0000313" key="3">
    <source>
        <dbReference type="EMBL" id="KAJ3250213.1"/>
    </source>
</evidence>
<feature type="domain" description="C2H2-type" evidence="2">
    <location>
        <begin position="144"/>
        <end position="166"/>
    </location>
</feature>
<dbReference type="Proteomes" id="UP001210925">
    <property type="component" value="Unassembled WGS sequence"/>
</dbReference>
<name>A0AAD5UC92_9FUNG</name>
<keyword evidence="1" id="KW-0479">Metal-binding</keyword>
<sequence>MFNSTSEYYSPIFNTPLLTLPFEQLEDLRTSPYWINSKLNNVSPDVAIETALPGELPFAQPQLTEFFSFGPVDTFLNDGLFDEFITEPFSDSGSDDHSDMFQSVLVPETNQIISPVMELTVGLSPDCTKKSKGCKRIERNNQCFKCPECDLRLKLPSSMKRHLKRHGINSKIDKNVILYESSNKEYI</sequence>
<comment type="caution">
    <text evidence="3">The sequence shown here is derived from an EMBL/GenBank/DDBJ whole genome shotgun (WGS) entry which is preliminary data.</text>
</comment>
<dbReference type="Pfam" id="PF13909">
    <property type="entry name" value="zf-H2C2_5"/>
    <property type="match status" value="1"/>
</dbReference>
<accession>A0AAD5UC92</accession>
<reference evidence="3" key="1">
    <citation type="submission" date="2020-05" db="EMBL/GenBank/DDBJ databases">
        <title>Phylogenomic resolution of chytrid fungi.</title>
        <authorList>
            <person name="Stajich J.E."/>
            <person name="Amses K."/>
            <person name="Simmons R."/>
            <person name="Seto K."/>
            <person name="Myers J."/>
            <person name="Bonds A."/>
            <person name="Quandt C.A."/>
            <person name="Barry K."/>
            <person name="Liu P."/>
            <person name="Grigoriev I."/>
            <person name="Longcore J.E."/>
            <person name="James T.Y."/>
        </authorList>
    </citation>
    <scope>NUCLEOTIDE SEQUENCE</scope>
    <source>
        <strain evidence="3">PLAUS21</strain>
    </source>
</reference>
<dbReference type="AlphaFoldDB" id="A0AAD5UC92"/>
<dbReference type="EMBL" id="JADGKB010000290">
    <property type="protein sequence ID" value="KAJ3250213.1"/>
    <property type="molecule type" value="Genomic_DNA"/>
</dbReference>
<dbReference type="PROSITE" id="PS00028">
    <property type="entry name" value="ZINC_FINGER_C2H2_1"/>
    <property type="match status" value="1"/>
</dbReference>
<keyword evidence="1" id="KW-0862">Zinc</keyword>
<dbReference type="GO" id="GO:0008270">
    <property type="term" value="F:zinc ion binding"/>
    <property type="evidence" value="ECO:0007669"/>
    <property type="project" value="UniProtKB-KW"/>
</dbReference>
<dbReference type="SMART" id="SM00355">
    <property type="entry name" value="ZnF_C2H2"/>
    <property type="match status" value="1"/>
</dbReference>